<dbReference type="Proteomes" id="UP000199050">
    <property type="component" value="Unassembled WGS sequence"/>
</dbReference>
<gene>
    <name evidence="1" type="ORF">SAMN05216192_14622</name>
</gene>
<name>A0A1G9D288_9BACL</name>
<proteinExistence type="predicted"/>
<dbReference type="AlphaFoldDB" id="A0A1G9D288"/>
<reference evidence="2" key="1">
    <citation type="submission" date="2016-10" db="EMBL/GenBank/DDBJ databases">
        <authorList>
            <person name="Varghese N."/>
            <person name="Submissions S."/>
        </authorList>
    </citation>
    <scope>NUCLEOTIDE SEQUENCE [LARGE SCALE GENOMIC DNA]</scope>
    <source>
        <strain evidence="2">CGMCC 1.11012</strain>
    </source>
</reference>
<protein>
    <submittedName>
        <fullName evidence="1">Uncharacterized protein</fullName>
    </submittedName>
</protein>
<keyword evidence="2" id="KW-1185">Reference proteome</keyword>
<sequence>MTVERYERGWEKLMEVDGTGGAKVIESLKTSLPIWGNSLSSLPLAIFTPAKGWICGSASLSRSPRSPLWAAASHSLTFTSMPRLM</sequence>
<dbReference type="STRING" id="1174501.SAMN05216192_14622"/>
<evidence type="ECO:0000313" key="2">
    <source>
        <dbReference type="Proteomes" id="UP000199050"/>
    </source>
</evidence>
<evidence type="ECO:0000313" key="1">
    <source>
        <dbReference type="EMBL" id="SDK58056.1"/>
    </source>
</evidence>
<accession>A0A1G9D288</accession>
<organism evidence="1 2">
    <name type="scientific">Paenibacillus typhae</name>
    <dbReference type="NCBI Taxonomy" id="1174501"/>
    <lineage>
        <taxon>Bacteria</taxon>
        <taxon>Bacillati</taxon>
        <taxon>Bacillota</taxon>
        <taxon>Bacilli</taxon>
        <taxon>Bacillales</taxon>
        <taxon>Paenibacillaceae</taxon>
        <taxon>Paenibacillus</taxon>
    </lineage>
</organism>
<dbReference type="EMBL" id="FNDX01000046">
    <property type="protein sequence ID" value="SDK58056.1"/>
    <property type="molecule type" value="Genomic_DNA"/>
</dbReference>